<keyword evidence="1" id="KW-0560">Oxidoreductase</keyword>
<accession>A0AAU7QJH8</accession>
<dbReference type="AlphaFoldDB" id="A0AAU7QJH8"/>
<sequence>MKAVRVLVNGRAVSVPADASVAAAIALAAPACFRRSVTGQPRAALCGMGVCFECRVRINDVMHVRACMTPVREGMQVRTDD</sequence>
<dbReference type="Pfam" id="PF13510">
    <property type="entry name" value="Fer2_4"/>
    <property type="match status" value="1"/>
</dbReference>
<dbReference type="Gene3D" id="3.10.20.440">
    <property type="entry name" value="2Fe-2S iron-sulphur cluster binding domain, sarcosine oxidase, alpha subunit, N-terminal domain"/>
    <property type="match status" value="1"/>
</dbReference>
<dbReference type="SUPFAM" id="SSF54292">
    <property type="entry name" value="2Fe-2S ferredoxin-like"/>
    <property type="match status" value="1"/>
</dbReference>
<dbReference type="InterPro" id="IPR036010">
    <property type="entry name" value="2Fe-2S_ferredoxin-like_sf"/>
</dbReference>
<protein>
    <submittedName>
        <fullName evidence="2">2Fe-2S iron-sulfur cluster-binding protein</fullName>
    </submittedName>
</protein>
<dbReference type="GO" id="GO:0051536">
    <property type="term" value="F:iron-sulfur cluster binding"/>
    <property type="evidence" value="ECO:0007669"/>
    <property type="project" value="InterPro"/>
</dbReference>
<dbReference type="GO" id="GO:0016491">
    <property type="term" value="F:oxidoreductase activity"/>
    <property type="evidence" value="ECO:0007669"/>
    <property type="project" value="UniProtKB-KW"/>
</dbReference>
<proteinExistence type="predicted"/>
<organism evidence="2">
    <name type="scientific">Rhodanobacter sp. IGA1.0</name>
    <dbReference type="NCBI Taxonomy" id="3158582"/>
    <lineage>
        <taxon>Bacteria</taxon>
        <taxon>Pseudomonadati</taxon>
        <taxon>Pseudomonadota</taxon>
        <taxon>Gammaproteobacteria</taxon>
        <taxon>Lysobacterales</taxon>
        <taxon>Rhodanobacteraceae</taxon>
        <taxon>Rhodanobacter</taxon>
    </lineage>
</organism>
<reference evidence="2" key="1">
    <citation type="submission" date="2024-06" db="EMBL/GenBank/DDBJ databases">
        <authorList>
            <person name="Sun Y."/>
        </authorList>
    </citation>
    <scope>NUCLEOTIDE SEQUENCE</scope>
    <source>
        <strain evidence="2">IGA1.0</strain>
    </source>
</reference>
<dbReference type="EMBL" id="CP157948">
    <property type="protein sequence ID" value="XBS89611.1"/>
    <property type="molecule type" value="Genomic_DNA"/>
</dbReference>
<evidence type="ECO:0000313" key="2">
    <source>
        <dbReference type="EMBL" id="XBS89611.1"/>
    </source>
</evidence>
<evidence type="ECO:0000256" key="1">
    <source>
        <dbReference type="ARBA" id="ARBA00023002"/>
    </source>
</evidence>
<dbReference type="InterPro" id="IPR042204">
    <property type="entry name" value="2Fe-2S-bd_N"/>
</dbReference>
<name>A0AAU7QJH8_9GAMM</name>
<gene>
    <name evidence="2" type="ORF">ABNK63_14600</name>
</gene>
<dbReference type="RefSeq" id="WP_350016029.1">
    <property type="nucleotide sequence ID" value="NZ_CP157948.1"/>
</dbReference>